<name>A0A329S7U4_9STRA</name>
<dbReference type="AlphaFoldDB" id="A0A329S7U4"/>
<dbReference type="Proteomes" id="UP000735874">
    <property type="component" value="Unassembled WGS sequence"/>
</dbReference>
<reference evidence="2" key="2">
    <citation type="submission" date="2018-10" db="EMBL/GenBank/DDBJ databases">
        <title>Effector identification in a new, highly contiguous assembly of the strawberry crown rot pathogen Phytophthora cactorum.</title>
        <authorList>
            <person name="Armitage A.D."/>
            <person name="Nellist C.F."/>
            <person name="Bates H."/>
            <person name="Vickerstaff R.J."/>
            <person name="Harrison R.J."/>
        </authorList>
    </citation>
    <scope>NUCLEOTIDE SEQUENCE</scope>
    <source>
        <strain evidence="2">15-7</strain>
    </source>
</reference>
<dbReference type="OrthoDB" id="115131at2759"/>
<feature type="region of interest" description="Disordered" evidence="1">
    <location>
        <begin position="114"/>
        <end position="165"/>
    </location>
</feature>
<dbReference type="Proteomes" id="UP000251314">
    <property type="component" value="Unassembled WGS sequence"/>
</dbReference>
<evidence type="ECO:0000313" key="3">
    <source>
        <dbReference type="EMBL" id="RAW32795.1"/>
    </source>
</evidence>
<organism evidence="3 4">
    <name type="scientific">Phytophthora cactorum</name>
    <dbReference type="NCBI Taxonomy" id="29920"/>
    <lineage>
        <taxon>Eukaryota</taxon>
        <taxon>Sar</taxon>
        <taxon>Stramenopiles</taxon>
        <taxon>Oomycota</taxon>
        <taxon>Peronosporomycetes</taxon>
        <taxon>Peronosporales</taxon>
        <taxon>Peronosporaceae</taxon>
        <taxon>Phytophthora</taxon>
    </lineage>
</organism>
<comment type="caution">
    <text evidence="3">The sequence shown here is derived from an EMBL/GenBank/DDBJ whole genome shotgun (WGS) entry which is preliminary data.</text>
</comment>
<dbReference type="EMBL" id="RCMG01000625">
    <property type="protein sequence ID" value="KAG2851199.1"/>
    <property type="molecule type" value="Genomic_DNA"/>
</dbReference>
<feature type="compositionally biased region" description="Low complexity" evidence="1">
    <location>
        <begin position="136"/>
        <end position="157"/>
    </location>
</feature>
<sequence length="528" mass="59759">MGVELPADLVRDYDMLQLLDDDDDAPTSPAVLLASPTFSLGPELCHISDDSSCSTSSPAQSPKLGEFLLEDELFLKDMEQYDDAINLPDLDMMLPLSPRATSWLDALPDSPSLSCNTDEELESPLAVQQTTPLPVSPLRLSPCDSSSSGGHSDNSVSPQEDEEQTELLRREMKYLTAQKEFLEFKEKKEKPRRKSVKNRRRGRDVATELKMLLKSQENNQVLNGLAMQQKMYADNFKALLAFAPVNDLRLSLMTPLESFIRLEKDPNERSKTILLLRKEKLDMTYKFVEHKTQGMDCTQPHEFSDMFDKFGKHYCVNFTISRYDGVSIYQVARGIYNQLTEKDESLNEAIGITASRESIGTLKCNFMHQRIIARPKQAGNKSVKMPDMESNGVFYCRFGDNSAVLATDYVDQDELHPYDELNRIRKDVSSGVVLTAHEDADGKRYVVMKRYTMTKLHMHPHKVSQKQQDRFFRSMFHSHDNMKRLVVDRVLQHGDTGCSCTGDMTSCCCASDEASIPCGGHRNAQVMV</sequence>
<gene>
    <name evidence="3" type="ORF">PC110_g10872</name>
    <name evidence="2" type="ORF">PC113_g16117</name>
</gene>
<accession>A0A329S7U4</accession>
<protein>
    <submittedName>
        <fullName evidence="3">Uncharacterized protein</fullName>
    </submittedName>
</protein>
<reference evidence="3 4" key="1">
    <citation type="submission" date="2018-01" db="EMBL/GenBank/DDBJ databases">
        <title>Draft genome of the strawberry crown rot pathogen Phytophthora cactorum.</title>
        <authorList>
            <person name="Armitage A.D."/>
            <person name="Lysoe E."/>
            <person name="Nellist C.F."/>
            <person name="Harrison R.J."/>
            <person name="Brurberg M.B."/>
        </authorList>
    </citation>
    <scope>NUCLEOTIDE SEQUENCE [LARGE SCALE GENOMIC DNA]</scope>
    <source>
        <strain evidence="3 4">10300</strain>
    </source>
</reference>
<evidence type="ECO:0000256" key="1">
    <source>
        <dbReference type="SAM" id="MobiDB-lite"/>
    </source>
</evidence>
<evidence type="ECO:0000313" key="4">
    <source>
        <dbReference type="Proteomes" id="UP000251314"/>
    </source>
</evidence>
<dbReference type="EMBL" id="MJFZ01000263">
    <property type="protein sequence ID" value="RAW32795.1"/>
    <property type="molecule type" value="Genomic_DNA"/>
</dbReference>
<dbReference type="VEuPathDB" id="FungiDB:PC110_g10872"/>
<keyword evidence="4" id="KW-1185">Reference proteome</keyword>
<proteinExistence type="predicted"/>
<evidence type="ECO:0000313" key="2">
    <source>
        <dbReference type="EMBL" id="KAG2851199.1"/>
    </source>
</evidence>